<dbReference type="GeneID" id="19973194"/>
<evidence type="ECO:0000313" key="3">
    <source>
        <dbReference type="Proteomes" id="UP000030752"/>
    </source>
</evidence>
<dbReference type="EMBL" id="KB822721">
    <property type="protein sequence ID" value="ETN39629.1"/>
    <property type="molecule type" value="Genomic_DNA"/>
</dbReference>
<dbReference type="VEuPathDB" id="FungiDB:HMPREF1541_05855"/>
<organism evidence="2 3">
    <name type="scientific">Cyphellophora europaea (strain CBS 101466)</name>
    <name type="common">Phialophora europaea</name>
    <dbReference type="NCBI Taxonomy" id="1220924"/>
    <lineage>
        <taxon>Eukaryota</taxon>
        <taxon>Fungi</taxon>
        <taxon>Dikarya</taxon>
        <taxon>Ascomycota</taxon>
        <taxon>Pezizomycotina</taxon>
        <taxon>Eurotiomycetes</taxon>
        <taxon>Chaetothyriomycetidae</taxon>
        <taxon>Chaetothyriales</taxon>
        <taxon>Cyphellophoraceae</taxon>
        <taxon>Cyphellophora</taxon>
    </lineage>
</organism>
<feature type="compositionally biased region" description="Basic and acidic residues" evidence="1">
    <location>
        <begin position="697"/>
        <end position="709"/>
    </location>
</feature>
<name>W2RV95_CYPE1</name>
<reference evidence="2 3" key="1">
    <citation type="submission" date="2013-03" db="EMBL/GenBank/DDBJ databases">
        <title>The Genome Sequence of Phialophora europaea CBS 101466.</title>
        <authorList>
            <consortium name="The Broad Institute Genomics Platform"/>
            <person name="Cuomo C."/>
            <person name="de Hoog S."/>
            <person name="Gorbushina A."/>
            <person name="Walker B."/>
            <person name="Young S.K."/>
            <person name="Zeng Q."/>
            <person name="Gargeya S."/>
            <person name="Fitzgerald M."/>
            <person name="Haas B."/>
            <person name="Abouelleil A."/>
            <person name="Allen A.W."/>
            <person name="Alvarado L."/>
            <person name="Arachchi H.M."/>
            <person name="Berlin A.M."/>
            <person name="Chapman S.B."/>
            <person name="Gainer-Dewar J."/>
            <person name="Goldberg J."/>
            <person name="Griggs A."/>
            <person name="Gujja S."/>
            <person name="Hansen M."/>
            <person name="Howarth C."/>
            <person name="Imamovic A."/>
            <person name="Ireland A."/>
            <person name="Larimer J."/>
            <person name="McCowan C."/>
            <person name="Murphy C."/>
            <person name="Pearson M."/>
            <person name="Poon T.W."/>
            <person name="Priest M."/>
            <person name="Roberts A."/>
            <person name="Saif S."/>
            <person name="Shea T."/>
            <person name="Sisk P."/>
            <person name="Sykes S."/>
            <person name="Wortman J."/>
            <person name="Nusbaum C."/>
            <person name="Birren B."/>
        </authorList>
    </citation>
    <scope>NUCLEOTIDE SEQUENCE [LARGE SCALE GENOMIC DNA]</scope>
    <source>
        <strain evidence="2 3">CBS 101466</strain>
    </source>
</reference>
<dbReference type="OrthoDB" id="5366531at2759"/>
<dbReference type="AlphaFoldDB" id="W2RV95"/>
<evidence type="ECO:0000256" key="1">
    <source>
        <dbReference type="SAM" id="MobiDB-lite"/>
    </source>
</evidence>
<dbReference type="HOGENOM" id="CLU_007655_0_2_1"/>
<dbReference type="STRING" id="1220924.W2RV95"/>
<proteinExistence type="predicted"/>
<feature type="region of interest" description="Disordered" evidence="1">
    <location>
        <begin position="697"/>
        <end position="727"/>
    </location>
</feature>
<sequence>MEQLLFEADLGHTRELGTRLLDQPSRRQDLDLWLFILDINRQRRGLEGVKATWRGMRYRGKSLRLDADNANARDLIDAFIFTGITEDLEFLKDVCRLCIHRRYLPTELFVGVVGGLLRYRPEEAPSFAFQIREKCYQGKDDLLRTFHIACESESAEALRYFRGVRDLLPDTKIYHDTVPHLWQQNKPQEAFEWHRYLLAKRDQPKTFDILLPFIGYLAHTGQELEPFLHGLQAAGVEFTSQARRVYWRERQRAVQDHPHANDLNSLKVSVDSQRKLKDETIARALATSSFSFDFIVNGIIFLGAVEFGPLSVRQLVLSSPDLATLEARFGRLRELEVDTGSSVFVNVIRRLRSSRNFDLIRLMADSDMHHDEFSDLDLQRRLLTTYQARGSLPDITRTLTILNGGDTDSIAQERSTNFLLRSAIIRHDWRLVLSIVDSLHRTGHRITLTVLNQLIVTLLPRRHAKVQSIPTPDFDTLSYLLALLLRLLPTTTTISPSHFLRPLIALASHHRISELHSLCTFLAHHFKSSNRTPGTDADLGKLFTSPFQRALISWDFKCRKWRDELFSKTPSSVASSSSSPTSPPPKPWLAGAKLLRQLRDEYGVKVDLADVQEEYLFRLRQMSRAEGRWKLVSNRQSAAMRGYGVREMVEGWAAVWDLLDGGDSGGDMPDANELTRKVRKRRETLVARLARGFDRLRGPTEDRRVGNERLRKKKNSRYLTGPPLRSG</sequence>
<keyword evidence="3" id="KW-1185">Reference proteome</keyword>
<accession>W2RV95</accession>
<gene>
    <name evidence="2" type="ORF">HMPREF1541_05855</name>
</gene>
<evidence type="ECO:0000313" key="2">
    <source>
        <dbReference type="EMBL" id="ETN39629.1"/>
    </source>
</evidence>
<dbReference type="eggNOG" id="ENOG502S1QC">
    <property type="taxonomic scope" value="Eukaryota"/>
</dbReference>
<dbReference type="Proteomes" id="UP000030752">
    <property type="component" value="Unassembled WGS sequence"/>
</dbReference>
<dbReference type="InParanoid" id="W2RV95"/>
<protein>
    <submittedName>
        <fullName evidence="2">Uncharacterized protein</fullName>
    </submittedName>
</protein>
<dbReference type="RefSeq" id="XP_008718414.1">
    <property type="nucleotide sequence ID" value="XM_008720192.1"/>
</dbReference>